<proteinExistence type="predicted"/>
<dbReference type="GO" id="GO:0008506">
    <property type="term" value="F:sucrose:proton symporter activity"/>
    <property type="evidence" value="ECO:0007669"/>
    <property type="project" value="TreeGrafter"/>
</dbReference>
<evidence type="ECO:0000256" key="5">
    <source>
        <dbReference type="ARBA" id="ARBA00023136"/>
    </source>
</evidence>
<dbReference type="InterPro" id="IPR011701">
    <property type="entry name" value="MFS"/>
</dbReference>
<protein>
    <submittedName>
        <fullName evidence="7">Related to general alpha-glucoside permease</fullName>
    </submittedName>
</protein>
<evidence type="ECO:0000256" key="3">
    <source>
        <dbReference type="ARBA" id="ARBA00022692"/>
    </source>
</evidence>
<feature type="transmembrane region" description="Helical" evidence="6">
    <location>
        <begin position="299"/>
        <end position="321"/>
    </location>
</feature>
<reference evidence="7 8" key="1">
    <citation type="journal article" date="2011" name="PLoS Pathog.">
        <title>Endophytic Life Strategies Decoded by Genome and Transcriptome Analyses of the Mutualistic Root Symbiont Piriformospora indica.</title>
        <authorList>
            <person name="Zuccaro A."/>
            <person name="Lahrmann U."/>
            <person name="Guldener U."/>
            <person name="Langen G."/>
            <person name="Pfiffi S."/>
            <person name="Biedenkopf D."/>
            <person name="Wong P."/>
            <person name="Samans B."/>
            <person name="Grimm C."/>
            <person name="Basiewicz M."/>
            <person name="Murat C."/>
            <person name="Martin F."/>
            <person name="Kogel K.H."/>
        </authorList>
    </citation>
    <scope>NUCLEOTIDE SEQUENCE [LARGE SCALE GENOMIC DNA]</scope>
    <source>
        <strain evidence="7 8">DSM 11827</strain>
    </source>
</reference>
<evidence type="ECO:0000256" key="2">
    <source>
        <dbReference type="ARBA" id="ARBA00022448"/>
    </source>
</evidence>
<dbReference type="SUPFAM" id="SSF103473">
    <property type="entry name" value="MFS general substrate transporter"/>
    <property type="match status" value="1"/>
</dbReference>
<dbReference type="GO" id="GO:0005886">
    <property type="term" value="C:plasma membrane"/>
    <property type="evidence" value="ECO:0007669"/>
    <property type="project" value="TreeGrafter"/>
</dbReference>
<keyword evidence="2" id="KW-0813">Transport</keyword>
<evidence type="ECO:0000256" key="4">
    <source>
        <dbReference type="ARBA" id="ARBA00022989"/>
    </source>
</evidence>
<dbReference type="Gene3D" id="1.20.1250.20">
    <property type="entry name" value="MFS general substrate transporter like domains"/>
    <property type="match status" value="1"/>
</dbReference>
<dbReference type="eggNOG" id="KOG0637">
    <property type="taxonomic scope" value="Eukaryota"/>
</dbReference>
<sequence length="583" mass="64245">MPTFHNNDSRQSLIGSETSELDILPLPNHGNSIDDPDVSRMATLTGSKHVQGPKWAHPLILTAAFFANQSIWSTEMAYASPFLQSLGLSRFQIALVFLAAPLSGLIVQPAIGASSDRCTSRFGRRRPFMFIGSILCGLFMLLLAWSLEVGEALGGGHNLRVTIAILSFYCVDFTINAVIAASRTLVVDTLAKSEQEEANMWISRMTGLGALGGFFVGHLHLTSLPLIRNLGETQLQVLSALVAVLLISFHLGTCLLVRERVLVRRDESRTHLSLDKYVKSAMTFVRKHTVHLPLQIKRVCWILFLSWIGWFPFMFFGALWIGDIYRREHSNKSDYRTVEEIDQEASQASAQSMMYYALVAFLSSLLLPLVVAPQKLLQEGTETLEESFSRSQWLIRPLQKRFNLLTVWAFSQVVFALCLFSTVWTTTYAGASIIYAICGFPSALLHWAPHAILGESILAEVYEMPPPASGQEQTALLADEEAVAAPLPSPRGRRKPEQGVRDNPGIVLGVANVAVVSPQFIVIAISAIIFAIFEPGRSVIPGHGGGGRKPSEQFDSITMVFCLGGACALACIPIIRKLRREYD</sequence>
<keyword evidence="5 6" id="KW-0472">Membrane</keyword>
<accession>G4TA34</accession>
<evidence type="ECO:0000256" key="6">
    <source>
        <dbReference type="SAM" id="Phobius"/>
    </source>
</evidence>
<dbReference type="EMBL" id="CAFZ01000027">
    <property type="protein sequence ID" value="CCA68193.1"/>
    <property type="molecule type" value="Genomic_DNA"/>
</dbReference>
<keyword evidence="4 6" id="KW-1133">Transmembrane helix</keyword>
<comment type="subcellular location">
    <subcellularLocation>
        <location evidence="1">Membrane</location>
        <topology evidence="1">Multi-pass membrane protein</topology>
    </subcellularLocation>
</comment>
<dbReference type="InParanoid" id="G4TA34"/>
<evidence type="ECO:0000313" key="8">
    <source>
        <dbReference type="Proteomes" id="UP000007148"/>
    </source>
</evidence>
<dbReference type="PANTHER" id="PTHR19432">
    <property type="entry name" value="SUGAR TRANSPORTER"/>
    <property type="match status" value="1"/>
</dbReference>
<keyword evidence="8" id="KW-1185">Reference proteome</keyword>
<feature type="transmembrane region" description="Helical" evidence="6">
    <location>
        <begin position="201"/>
        <end position="221"/>
    </location>
</feature>
<feature type="transmembrane region" description="Helical" evidence="6">
    <location>
        <begin position="553"/>
        <end position="575"/>
    </location>
</feature>
<feature type="transmembrane region" description="Helical" evidence="6">
    <location>
        <begin position="88"/>
        <end position="107"/>
    </location>
</feature>
<feature type="transmembrane region" description="Helical" evidence="6">
    <location>
        <begin position="428"/>
        <end position="448"/>
    </location>
</feature>
<feature type="transmembrane region" description="Helical" evidence="6">
    <location>
        <begin position="353"/>
        <end position="372"/>
    </location>
</feature>
<dbReference type="OrthoDB" id="28755at2759"/>
<dbReference type="Pfam" id="PF07690">
    <property type="entry name" value="MFS_1"/>
    <property type="match status" value="1"/>
</dbReference>
<dbReference type="PANTHER" id="PTHR19432:SF91">
    <property type="entry name" value="GENERAL ALPHA-GLUCOSIDE PERMEASE"/>
    <property type="match status" value="1"/>
</dbReference>
<dbReference type="InterPro" id="IPR036259">
    <property type="entry name" value="MFS_trans_sf"/>
</dbReference>
<name>G4TA34_SERID</name>
<feature type="transmembrane region" description="Helical" evidence="6">
    <location>
        <begin position="128"/>
        <end position="147"/>
    </location>
</feature>
<dbReference type="AlphaFoldDB" id="G4TA34"/>
<gene>
    <name evidence="7" type="ORF">PIIN_02059</name>
</gene>
<feature type="transmembrane region" description="Helical" evidence="6">
    <location>
        <begin position="233"/>
        <end position="257"/>
    </location>
</feature>
<feature type="transmembrane region" description="Helical" evidence="6">
    <location>
        <begin position="402"/>
        <end position="422"/>
    </location>
</feature>
<keyword evidence="3 6" id="KW-0812">Transmembrane</keyword>
<evidence type="ECO:0000313" key="7">
    <source>
        <dbReference type="EMBL" id="CCA68193.1"/>
    </source>
</evidence>
<evidence type="ECO:0000256" key="1">
    <source>
        <dbReference type="ARBA" id="ARBA00004141"/>
    </source>
</evidence>
<feature type="transmembrane region" description="Helical" evidence="6">
    <location>
        <begin position="159"/>
        <end position="180"/>
    </location>
</feature>
<comment type="caution">
    <text evidence="7">The sequence shown here is derived from an EMBL/GenBank/DDBJ whole genome shotgun (WGS) entry which is preliminary data.</text>
</comment>
<dbReference type="HOGENOM" id="CLU_018303_1_1_1"/>
<dbReference type="Proteomes" id="UP000007148">
    <property type="component" value="Unassembled WGS sequence"/>
</dbReference>
<feature type="transmembrane region" description="Helical" evidence="6">
    <location>
        <begin position="505"/>
        <end position="533"/>
    </location>
</feature>
<organism evidence="7 8">
    <name type="scientific">Serendipita indica (strain DSM 11827)</name>
    <name type="common">Root endophyte fungus</name>
    <name type="synonym">Piriformospora indica</name>
    <dbReference type="NCBI Taxonomy" id="1109443"/>
    <lineage>
        <taxon>Eukaryota</taxon>
        <taxon>Fungi</taxon>
        <taxon>Dikarya</taxon>
        <taxon>Basidiomycota</taxon>
        <taxon>Agaricomycotina</taxon>
        <taxon>Agaricomycetes</taxon>
        <taxon>Sebacinales</taxon>
        <taxon>Serendipitaceae</taxon>
        <taxon>Serendipita</taxon>
    </lineage>
</organism>